<evidence type="ECO:0000256" key="3">
    <source>
        <dbReference type="ARBA" id="ARBA00022840"/>
    </source>
</evidence>
<dbReference type="Gene3D" id="3.30.420.40">
    <property type="match status" value="1"/>
</dbReference>
<feature type="non-terminal residue" evidence="4">
    <location>
        <position position="50"/>
    </location>
</feature>
<evidence type="ECO:0000256" key="2">
    <source>
        <dbReference type="ARBA" id="ARBA00022741"/>
    </source>
</evidence>
<dbReference type="AlphaFoldDB" id="A0A7C5QNB9"/>
<dbReference type="PANTHER" id="PTHR19375">
    <property type="entry name" value="HEAT SHOCK PROTEIN 70KDA"/>
    <property type="match status" value="1"/>
</dbReference>
<dbReference type="GO" id="GO:0005524">
    <property type="term" value="F:ATP binding"/>
    <property type="evidence" value="ECO:0007669"/>
    <property type="project" value="UniProtKB-KW"/>
</dbReference>
<dbReference type="PRINTS" id="PR00301">
    <property type="entry name" value="HEATSHOCK70"/>
</dbReference>
<protein>
    <recommendedName>
        <fullName evidence="5">Molecular chaperone DnaK</fullName>
    </recommendedName>
</protein>
<dbReference type="Proteomes" id="UP000885830">
    <property type="component" value="Unassembled WGS sequence"/>
</dbReference>
<comment type="similarity">
    <text evidence="1">Belongs to the heat shock protein 70 family.</text>
</comment>
<keyword evidence="2" id="KW-0547">Nucleotide-binding</keyword>
<organism evidence="4">
    <name type="scientific">Hellea balneolensis</name>
    <dbReference type="NCBI Taxonomy" id="287478"/>
    <lineage>
        <taxon>Bacteria</taxon>
        <taxon>Pseudomonadati</taxon>
        <taxon>Pseudomonadota</taxon>
        <taxon>Alphaproteobacteria</taxon>
        <taxon>Maricaulales</taxon>
        <taxon>Robiginitomaculaceae</taxon>
        <taxon>Hellea</taxon>
    </lineage>
</organism>
<comment type="caution">
    <text evidence="4">The sequence shown here is derived from an EMBL/GenBank/DDBJ whole genome shotgun (WGS) entry which is preliminary data.</text>
</comment>
<dbReference type="PROSITE" id="PS00297">
    <property type="entry name" value="HSP70_1"/>
    <property type="match status" value="1"/>
</dbReference>
<dbReference type="Pfam" id="PF00012">
    <property type="entry name" value="HSP70"/>
    <property type="match status" value="1"/>
</dbReference>
<gene>
    <name evidence="4" type="ORF">ENJ42_00855</name>
</gene>
<accession>A0A7C5QNB9</accession>
<dbReference type="GO" id="GO:0140662">
    <property type="term" value="F:ATP-dependent protein folding chaperone"/>
    <property type="evidence" value="ECO:0007669"/>
    <property type="project" value="InterPro"/>
</dbReference>
<dbReference type="InterPro" id="IPR018181">
    <property type="entry name" value="Heat_shock_70_CS"/>
</dbReference>
<name>A0A7C5QNB9_9PROT</name>
<proteinExistence type="inferred from homology"/>
<reference evidence="4" key="1">
    <citation type="journal article" date="2020" name="mSystems">
        <title>Genome- and Community-Level Interaction Insights into Carbon Utilization and Element Cycling Functions of Hydrothermarchaeota in Hydrothermal Sediment.</title>
        <authorList>
            <person name="Zhou Z."/>
            <person name="Liu Y."/>
            <person name="Xu W."/>
            <person name="Pan J."/>
            <person name="Luo Z.H."/>
            <person name="Li M."/>
        </authorList>
    </citation>
    <scope>NUCLEOTIDE SEQUENCE [LARGE SCALE GENOMIC DNA]</scope>
    <source>
        <strain evidence="4">HyVt-485</strain>
    </source>
</reference>
<keyword evidence="3" id="KW-0067">ATP-binding</keyword>
<evidence type="ECO:0000256" key="1">
    <source>
        <dbReference type="ARBA" id="ARBA00007381"/>
    </source>
</evidence>
<sequence>MAKVIGIDLGTTNSCVAVMDGDKPRVLENAEGQRTTPSVVAFTEGGERLV</sequence>
<dbReference type="SUPFAM" id="SSF53067">
    <property type="entry name" value="Actin-like ATPase domain"/>
    <property type="match status" value="1"/>
</dbReference>
<dbReference type="InterPro" id="IPR013126">
    <property type="entry name" value="Hsp_70_fam"/>
</dbReference>
<dbReference type="InterPro" id="IPR043129">
    <property type="entry name" value="ATPase_NBD"/>
</dbReference>
<dbReference type="FunFam" id="3.30.420.40:FF:000028">
    <property type="entry name" value="heat shock 70 kDa protein-like"/>
    <property type="match status" value="1"/>
</dbReference>
<evidence type="ECO:0008006" key="5">
    <source>
        <dbReference type="Google" id="ProtNLM"/>
    </source>
</evidence>
<evidence type="ECO:0000313" key="4">
    <source>
        <dbReference type="EMBL" id="HHL42141.1"/>
    </source>
</evidence>
<dbReference type="EMBL" id="DRMJ01000041">
    <property type="protein sequence ID" value="HHL42141.1"/>
    <property type="molecule type" value="Genomic_DNA"/>
</dbReference>